<dbReference type="EMBL" id="DWUP01000165">
    <property type="protein sequence ID" value="HJD53478.1"/>
    <property type="molecule type" value="Genomic_DNA"/>
</dbReference>
<dbReference type="PANTHER" id="PTHR14226:SF78">
    <property type="entry name" value="SLR0060 PROTEIN"/>
    <property type="match status" value="1"/>
</dbReference>
<comment type="caution">
    <text evidence="6">The sequence shown here is derived from an EMBL/GenBank/DDBJ whole genome shotgun (WGS) entry which is preliminary data.</text>
</comment>
<name>A0A9D2UJE1_9BACT</name>
<accession>A0A9D2UJE1</accession>
<dbReference type="CDD" id="cd07205">
    <property type="entry name" value="Pat_PNPLA6_PNPLA7_NTE1_like"/>
    <property type="match status" value="1"/>
</dbReference>
<dbReference type="Gene3D" id="3.40.1090.10">
    <property type="entry name" value="Cytosolic phospholipase A2 catalytic domain"/>
    <property type="match status" value="2"/>
</dbReference>
<evidence type="ECO:0000256" key="1">
    <source>
        <dbReference type="ARBA" id="ARBA00022801"/>
    </source>
</evidence>
<keyword evidence="2 4" id="KW-0442">Lipid degradation</keyword>
<comment type="caution">
    <text evidence="4">Lacks conserved residue(s) required for the propagation of feature annotation.</text>
</comment>
<feature type="short sequence motif" description="DGA/G" evidence="4">
    <location>
        <begin position="157"/>
        <end position="159"/>
    </location>
</feature>
<feature type="short sequence motif" description="GXSXG" evidence="4">
    <location>
        <begin position="43"/>
        <end position="47"/>
    </location>
</feature>
<reference evidence="6" key="1">
    <citation type="journal article" date="2021" name="PeerJ">
        <title>Extensive microbial diversity within the chicken gut microbiome revealed by metagenomics and culture.</title>
        <authorList>
            <person name="Gilroy R."/>
            <person name="Ravi A."/>
            <person name="Getino M."/>
            <person name="Pursley I."/>
            <person name="Horton D.L."/>
            <person name="Alikhan N.F."/>
            <person name="Baker D."/>
            <person name="Gharbi K."/>
            <person name="Hall N."/>
            <person name="Watson M."/>
            <person name="Adriaenssens E.M."/>
            <person name="Foster-Nyarko E."/>
            <person name="Jarju S."/>
            <person name="Secka A."/>
            <person name="Antonio M."/>
            <person name="Oren A."/>
            <person name="Chaudhuri R.R."/>
            <person name="La Ragione R."/>
            <person name="Hildebrand F."/>
            <person name="Pallen M.J."/>
        </authorList>
    </citation>
    <scope>NUCLEOTIDE SEQUENCE</scope>
    <source>
        <strain evidence="6">MalCec1-1739</strain>
    </source>
</reference>
<reference evidence="6" key="2">
    <citation type="submission" date="2021-04" db="EMBL/GenBank/DDBJ databases">
        <authorList>
            <person name="Gilroy R."/>
        </authorList>
    </citation>
    <scope>NUCLEOTIDE SEQUENCE</scope>
    <source>
        <strain evidence="6">MalCec1-1739</strain>
    </source>
</reference>
<keyword evidence="3 4" id="KW-0443">Lipid metabolism</keyword>
<keyword evidence="1 4" id="KW-0378">Hydrolase</keyword>
<dbReference type="GO" id="GO:0016787">
    <property type="term" value="F:hydrolase activity"/>
    <property type="evidence" value="ECO:0007669"/>
    <property type="project" value="UniProtKB-UniRule"/>
</dbReference>
<dbReference type="Proteomes" id="UP000787625">
    <property type="component" value="Unassembled WGS sequence"/>
</dbReference>
<proteinExistence type="predicted"/>
<evidence type="ECO:0000256" key="3">
    <source>
        <dbReference type="ARBA" id="ARBA00023098"/>
    </source>
</evidence>
<dbReference type="SUPFAM" id="SSF52151">
    <property type="entry name" value="FabD/lysophospholipase-like"/>
    <property type="match status" value="1"/>
</dbReference>
<dbReference type="Pfam" id="PF01734">
    <property type="entry name" value="Patatin"/>
    <property type="match status" value="1"/>
</dbReference>
<evidence type="ECO:0000256" key="4">
    <source>
        <dbReference type="PROSITE-ProRule" id="PRU01161"/>
    </source>
</evidence>
<dbReference type="AlphaFoldDB" id="A0A9D2UJE1"/>
<dbReference type="PROSITE" id="PS51635">
    <property type="entry name" value="PNPLA"/>
    <property type="match status" value="1"/>
</dbReference>
<organism evidence="6 7">
    <name type="scientific">Candidatus Avibacteroides avistercoris</name>
    <dbReference type="NCBI Taxonomy" id="2840690"/>
    <lineage>
        <taxon>Bacteria</taxon>
        <taxon>Pseudomonadati</taxon>
        <taxon>Bacteroidota</taxon>
        <taxon>Bacteroidia</taxon>
        <taxon>Bacteroidales</taxon>
        <taxon>Bacteroidaceae</taxon>
        <taxon>Bacteroidaceae incertae sedis</taxon>
        <taxon>Candidatus Avibacteroides</taxon>
    </lineage>
</organism>
<sequence>MPPAGCHYGVGFALSGGFIKGFAHLGMMQALFEHGIRPEIIAGVSAGALAGAFIADGQEPYRVVEIFRREKFNSLTSFAGSVSGLLKLDEFADFLLRNISVRRIEQLKLPLVVVASDLDHGRSVQFRSGDLSLCVPASCCMPILFSPVVIDGVHYVDGGVFMNLPVTPIRDECRRVVAINVSPINTTSYKKNLFSIGVRCYNYMFKANTLHDKAIADMLLEAYNLDSFSNRDLEKAGEIFESGYRQAKEQLKDKLKKWETTSL</sequence>
<evidence type="ECO:0000313" key="7">
    <source>
        <dbReference type="Proteomes" id="UP000787625"/>
    </source>
</evidence>
<dbReference type="InterPro" id="IPR016035">
    <property type="entry name" value="Acyl_Trfase/lysoPLipase"/>
</dbReference>
<evidence type="ECO:0000259" key="5">
    <source>
        <dbReference type="PROSITE" id="PS51635"/>
    </source>
</evidence>
<evidence type="ECO:0000313" key="6">
    <source>
        <dbReference type="EMBL" id="HJD53478.1"/>
    </source>
</evidence>
<dbReference type="GO" id="GO:0016042">
    <property type="term" value="P:lipid catabolic process"/>
    <property type="evidence" value="ECO:0007669"/>
    <property type="project" value="UniProtKB-UniRule"/>
</dbReference>
<dbReference type="InterPro" id="IPR002641">
    <property type="entry name" value="PNPLA_dom"/>
</dbReference>
<dbReference type="PANTHER" id="PTHR14226">
    <property type="entry name" value="NEUROPATHY TARGET ESTERASE/SWISS CHEESE D.MELANOGASTER"/>
    <property type="match status" value="1"/>
</dbReference>
<dbReference type="InterPro" id="IPR050301">
    <property type="entry name" value="NTE"/>
</dbReference>
<feature type="active site" description="Proton acceptor" evidence="4">
    <location>
        <position position="157"/>
    </location>
</feature>
<protein>
    <submittedName>
        <fullName evidence="6">Patatin-like phospholipase family protein</fullName>
    </submittedName>
</protein>
<feature type="domain" description="PNPLA" evidence="5">
    <location>
        <begin position="12"/>
        <end position="170"/>
    </location>
</feature>
<gene>
    <name evidence="6" type="ORF">IAA93_07130</name>
</gene>
<evidence type="ECO:0000256" key="2">
    <source>
        <dbReference type="ARBA" id="ARBA00022963"/>
    </source>
</evidence>
<feature type="active site" description="Nucleophile" evidence="4">
    <location>
        <position position="45"/>
    </location>
</feature>